<comment type="caution">
    <text evidence="1">The sequence shown here is derived from an EMBL/GenBank/DDBJ whole genome shotgun (WGS) entry which is preliminary data.</text>
</comment>
<gene>
    <name evidence="1" type="ORF">L6452_08626</name>
</gene>
<reference evidence="1 2" key="2">
    <citation type="journal article" date="2022" name="Mol. Ecol. Resour.">
        <title>The genomes of chicory, endive, great burdock and yacon provide insights into Asteraceae paleo-polyploidization history and plant inulin production.</title>
        <authorList>
            <person name="Fan W."/>
            <person name="Wang S."/>
            <person name="Wang H."/>
            <person name="Wang A."/>
            <person name="Jiang F."/>
            <person name="Liu H."/>
            <person name="Zhao H."/>
            <person name="Xu D."/>
            <person name="Zhang Y."/>
        </authorList>
    </citation>
    <scope>NUCLEOTIDE SEQUENCE [LARGE SCALE GENOMIC DNA]</scope>
    <source>
        <strain evidence="2">cv. Niubang</strain>
    </source>
</reference>
<organism evidence="1 2">
    <name type="scientific">Arctium lappa</name>
    <name type="common">Greater burdock</name>
    <name type="synonym">Lappa major</name>
    <dbReference type="NCBI Taxonomy" id="4217"/>
    <lineage>
        <taxon>Eukaryota</taxon>
        <taxon>Viridiplantae</taxon>
        <taxon>Streptophyta</taxon>
        <taxon>Embryophyta</taxon>
        <taxon>Tracheophyta</taxon>
        <taxon>Spermatophyta</taxon>
        <taxon>Magnoliopsida</taxon>
        <taxon>eudicotyledons</taxon>
        <taxon>Gunneridae</taxon>
        <taxon>Pentapetalae</taxon>
        <taxon>asterids</taxon>
        <taxon>campanulids</taxon>
        <taxon>Asterales</taxon>
        <taxon>Asteraceae</taxon>
        <taxon>Carduoideae</taxon>
        <taxon>Cardueae</taxon>
        <taxon>Arctiinae</taxon>
        <taxon>Arctium</taxon>
    </lineage>
</organism>
<accession>A0ACB9DIU4</accession>
<protein>
    <submittedName>
        <fullName evidence="1">Uncharacterized protein</fullName>
    </submittedName>
</protein>
<evidence type="ECO:0000313" key="1">
    <source>
        <dbReference type="EMBL" id="KAI3746202.1"/>
    </source>
</evidence>
<evidence type="ECO:0000313" key="2">
    <source>
        <dbReference type="Proteomes" id="UP001055879"/>
    </source>
</evidence>
<dbReference type="EMBL" id="CM042049">
    <property type="protein sequence ID" value="KAI3746202.1"/>
    <property type="molecule type" value="Genomic_DNA"/>
</dbReference>
<dbReference type="Proteomes" id="UP001055879">
    <property type="component" value="Linkage Group LG03"/>
</dbReference>
<reference evidence="2" key="1">
    <citation type="journal article" date="2022" name="Mol. Ecol. Resour.">
        <title>The genomes of chicory, endive, great burdock and yacon provide insights into Asteraceae palaeo-polyploidization history and plant inulin production.</title>
        <authorList>
            <person name="Fan W."/>
            <person name="Wang S."/>
            <person name="Wang H."/>
            <person name="Wang A."/>
            <person name="Jiang F."/>
            <person name="Liu H."/>
            <person name="Zhao H."/>
            <person name="Xu D."/>
            <person name="Zhang Y."/>
        </authorList>
    </citation>
    <scope>NUCLEOTIDE SEQUENCE [LARGE SCALE GENOMIC DNA]</scope>
    <source>
        <strain evidence="2">cv. Niubang</strain>
    </source>
</reference>
<name>A0ACB9DIU4_ARCLA</name>
<sequence length="262" mass="28490">MSIDSSKMKVVAAYLLALLGGNTSPFADDLKNILGSVGADCDKERIELLLSEVKGKDIAAGREKLASAPFGVGVAAAATAVGGGVAPSRSNHRDWNLIIRYARQGIMVNHRVKKHQKKKKKKKKGSKVRVEAGDEGDAGDDESLAWIREVALHSESVKAGVESDVVVGTSIVPLAQRNVVTWTVMVEGYASNGQMKAAKDIFEAMPQRNFFVYSSMISGYFKNGDVEEGKAIFDRVKGYVRGVDEAWPNMHSAWFIQRLLYG</sequence>
<proteinExistence type="predicted"/>
<keyword evidence="2" id="KW-1185">Reference proteome</keyword>